<keyword evidence="5" id="KW-0472">Membrane</keyword>
<dbReference type="SMART" id="SM00283">
    <property type="entry name" value="MA"/>
    <property type="match status" value="1"/>
</dbReference>
<proteinExistence type="inferred from homology"/>
<dbReference type="EMBL" id="CAJNBH010000014">
    <property type="protein sequence ID" value="CAE6787408.1"/>
    <property type="molecule type" value="Genomic_DNA"/>
</dbReference>
<feature type="domain" description="Methyl-accepting transducer" evidence="6">
    <location>
        <begin position="130"/>
        <end position="359"/>
    </location>
</feature>
<dbReference type="Gene3D" id="1.10.287.950">
    <property type="entry name" value="Methyl-accepting chemotaxis protein"/>
    <property type="match status" value="1"/>
</dbReference>
<name>A0ABM8S3L0_9BURK</name>
<comment type="caution">
    <text evidence="7">The sequence shown here is derived from an EMBL/GenBank/DDBJ whole genome shotgun (WGS) entry which is preliminary data.</text>
</comment>
<keyword evidence="5" id="KW-1133">Transmembrane helix</keyword>
<evidence type="ECO:0000313" key="7">
    <source>
        <dbReference type="EMBL" id="CAE6787408.1"/>
    </source>
</evidence>
<protein>
    <recommendedName>
        <fullName evidence="6">Methyl-accepting transducer domain-containing protein</fullName>
    </recommendedName>
</protein>
<dbReference type="InterPro" id="IPR051310">
    <property type="entry name" value="MCP_chemotaxis"/>
</dbReference>
<accession>A0ABM8S3L0</accession>
<dbReference type="InterPro" id="IPR004090">
    <property type="entry name" value="Chemotax_Me-accpt_rcpt"/>
</dbReference>
<dbReference type="Pfam" id="PF00015">
    <property type="entry name" value="MCPsignal"/>
    <property type="match status" value="1"/>
</dbReference>
<dbReference type="PROSITE" id="PS50111">
    <property type="entry name" value="CHEMOTAXIS_TRANSDUC_2"/>
    <property type="match status" value="1"/>
</dbReference>
<evidence type="ECO:0000256" key="5">
    <source>
        <dbReference type="SAM" id="Phobius"/>
    </source>
</evidence>
<dbReference type="PANTHER" id="PTHR43531">
    <property type="entry name" value="PROTEIN ICFG"/>
    <property type="match status" value="1"/>
</dbReference>
<keyword evidence="8" id="KW-1185">Reference proteome</keyword>
<feature type="coiled-coil region" evidence="4">
    <location>
        <begin position="295"/>
        <end position="322"/>
    </location>
</feature>
<evidence type="ECO:0000256" key="3">
    <source>
        <dbReference type="PROSITE-ProRule" id="PRU00284"/>
    </source>
</evidence>
<keyword evidence="3" id="KW-0807">Transducer</keyword>
<dbReference type="PRINTS" id="PR00260">
    <property type="entry name" value="CHEMTRNSDUCR"/>
</dbReference>
<evidence type="ECO:0000313" key="8">
    <source>
        <dbReference type="Proteomes" id="UP000673821"/>
    </source>
</evidence>
<keyword evidence="4" id="KW-0175">Coiled coil</keyword>
<evidence type="ECO:0000256" key="4">
    <source>
        <dbReference type="SAM" id="Coils"/>
    </source>
</evidence>
<evidence type="ECO:0000256" key="1">
    <source>
        <dbReference type="ARBA" id="ARBA00022481"/>
    </source>
</evidence>
<dbReference type="SUPFAM" id="SSF58104">
    <property type="entry name" value="Methyl-accepting chemotaxis protein (MCP) signaling domain"/>
    <property type="match status" value="1"/>
</dbReference>
<reference evidence="7 8" key="1">
    <citation type="submission" date="2021-02" db="EMBL/GenBank/DDBJ databases">
        <authorList>
            <person name="Vanwijnsberghe S."/>
        </authorList>
    </citation>
    <scope>NUCLEOTIDE SEQUENCE [LARGE SCALE GENOMIC DNA]</scope>
    <source>
        <strain evidence="7 8">R-69776</strain>
    </source>
</reference>
<keyword evidence="5" id="KW-0812">Transmembrane</keyword>
<sequence>MSKLVFTIRIKLFFAFGVGVGTMLMVGVIGSIQIWDGNAGGLTLSRSLAVGLVCLATASGAVMTFCGIHFHALVCGGMNRQQRKFAEVATTLDLSMRSSSPRQDEFGRSAREFDRLFGRVQETIMLVRTSTEAVHTATREISAGNMDLSSRTEAQAASLEETAATMMQLTNIVKQNATHARAAHELASRATNISTAGGLVVKDMIDAIEKFAGRSRQVSEITGVIEGIAFQTNILALNAAVEAARAGEQGRGFAVVASEVRSLAQRSAVAAKEIKDLIGLSVSLIQNSAGHASDVESAMANIELAIRRVSEVTREIDHASEQQSEDIEVINRAVSNMDEVTQHNAALVEQSAAAAHSLDEQVTNLNAAISVFKLDGAR</sequence>
<feature type="transmembrane region" description="Helical" evidence="5">
    <location>
        <begin position="47"/>
        <end position="74"/>
    </location>
</feature>
<dbReference type="Proteomes" id="UP000673821">
    <property type="component" value="Unassembled WGS sequence"/>
</dbReference>
<gene>
    <name evidence="7" type="ORF">R69776_04595</name>
</gene>
<evidence type="ECO:0000256" key="2">
    <source>
        <dbReference type="ARBA" id="ARBA00029447"/>
    </source>
</evidence>
<feature type="transmembrane region" description="Helical" evidence="5">
    <location>
        <begin position="12"/>
        <end position="35"/>
    </location>
</feature>
<evidence type="ECO:0000259" key="6">
    <source>
        <dbReference type="PROSITE" id="PS50111"/>
    </source>
</evidence>
<comment type="similarity">
    <text evidence="2">Belongs to the methyl-accepting chemotaxis (MCP) protein family.</text>
</comment>
<dbReference type="InterPro" id="IPR004089">
    <property type="entry name" value="MCPsignal_dom"/>
</dbReference>
<dbReference type="CDD" id="cd11386">
    <property type="entry name" value="MCP_signal"/>
    <property type="match status" value="1"/>
</dbReference>
<dbReference type="RefSeq" id="WP_236070033.1">
    <property type="nucleotide sequence ID" value="NZ_CAJNBH010000014.1"/>
</dbReference>
<dbReference type="PANTHER" id="PTHR43531:SF14">
    <property type="entry name" value="METHYL-ACCEPTING CHEMOTAXIS PROTEIN I-RELATED"/>
    <property type="match status" value="1"/>
</dbReference>
<organism evidence="7 8">
    <name type="scientific">Paraburkholderia nemoris</name>
    <dbReference type="NCBI Taxonomy" id="2793076"/>
    <lineage>
        <taxon>Bacteria</taxon>
        <taxon>Pseudomonadati</taxon>
        <taxon>Pseudomonadota</taxon>
        <taxon>Betaproteobacteria</taxon>
        <taxon>Burkholderiales</taxon>
        <taxon>Burkholderiaceae</taxon>
        <taxon>Paraburkholderia</taxon>
    </lineage>
</organism>
<keyword evidence="1" id="KW-0488">Methylation</keyword>